<evidence type="ECO:0000256" key="1">
    <source>
        <dbReference type="ARBA" id="ARBA00000900"/>
    </source>
</evidence>
<dbReference type="GO" id="GO:0008270">
    <property type="term" value="F:zinc ion binding"/>
    <property type="evidence" value="ECO:0007669"/>
    <property type="project" value="UniProtKB-KW"/>
</dbReference>
<dbReference type="InterPro" id="IPR017907">
    <property type="entry name" value="Znf_RING_CS"/>
</dbReference>
<dbReference type="Pfam" id="PF13923">
    <property type="entry name" value="zf-C3HC4_2"/>
    <property type="match status" value="1"/>
</dbReference>
<evidence type="ECO:0000259" key="22">
    <source>
        <dbReference type="PROSITE" id="PS51908"/>
    </source>
</evidence>
<dbReference type="Proteomes" id="UP000494040">
    <property type="component" value="Unassembled WGS sequence"/>
</dbReference>
<dbReference type="UniPathway" id="UPA00143"/>
<evidence type="ECO:0000256" key="13">
    <source>
        <dbReference type="ARBA" id="ARBA00023204"/>
    </source>
</evidence>
<proteinExistence type="inferred from homology"/>
<evidence type="ECO:0000256" key="12">
    <source>
        <dbReference type="ARBA" id="ARBA00023125"/>
    </source>
</evidence>
<sequence length="634" mass="72072">MGTDTITWPPEFADFKKLDATLKCGICYDYMTNSMMTSCAHNFCSLCIRKFLQYKNQCPTCFHTVFDVQLRNNRPLDEIIIIYIKLRDKLLRTLRIASVPIPSKEEPSEVKTPKSEKPQEIVTPVKNVSVELFKNEKKKSTPPTTSKDDIIVNGIKIPGIFNPPKVFPKPRKPGEFIQCPVCQVDVPTKNINLHLDSCLAIDNNAKPKKSNEKRDPLPKRLYHMMPDKSLKNVMRIYGLSTQGDRKVLLARIQRFTVIYNAENDSPNPRTIPELVQQVEREEREERKPNTFMKSFTGSKVTVNRHDKPETIEEANKAYREENKDSFKKLIEAVRQREGRPLNRKNRINSDDEGEPAAEGQNVETAWSGEEFDPNRPSTSKLGQSPEEEASLEYSIYSQATVCDSDSESESDIFVNGEEKPKKIDWKRTKISLSDDEELAENKEISGVDCLEDVGKSKQEPAVKNDEKQTNGEEINIDGCSVIIDVESDDSSIDSIFNSSKVSAGSISPMKTRLKRKQEGTPKNDGSPDKEKTPSAKSRKRRMKSKSPGCTVKLQDVFDRCFEQYSGDKVDDNLTSPEISDDSSMIQNLLERASEPDYKTPKRLTRQRAAQSEVKPARKSLSTRKRLKRDLSPEF</sequence>
<evidence type="ECO:0000256" key="7">
    <source>
        <dbReference type="ARBA" id="ARBA00022723"/>
    </source>
</evidence>
<evidence type="ECO:0000256" key="19">
    <source>
        <dbReference type="SAM" id="MobiDB-lite"/>
    </source>
</evidence>
<evidence type="ECO:0000256" key="16">
    <source>
        <dbReference type="ARBA" id="ARBA00082369"/>
    </source>
</evidence>
<protein>
    <recommendedName>
        <fullName evidence="5">RING-type E3 ubiquitin transferase</fullName>
        <ecNumber evidence="5">2.3.2.27</ecNumber>
    </recommendedName>
    <alternativeName>
        <fullName evidence="15 16">RING-type E3 ubiquitin transferase RAD18</fullName>
    </alternativeName>
</protein>
<dbReference type="GO" id="GO:0097505">
    <property type="term" value="C:Rad6-Rad18 complex"/>
    <property type="evidence" value="ECO:0007669"/>
    <property type="project" value="TreeGrafter"/>
</dbReference>
<dbReference type="InterPro" id="IPR003034">
    <property type="entry name" value="SAP_dom"/>
</dbReference>
<feature type="domain" description="RING-type" evidence="20">
    <location>
        <begin position="24"/>
        <end position="61"/>
    </location>
</feature>
<evidence type="ECO:0000313" key="24">
    <source>
        <dbReference type="Proteomes" id="UP000494040"/>
    </source>
</evidence>
<reference evidence="23" key="1">
    <citation type="submission" date="2022-01" db="UniProtKB">
        <authorList>
            <consortium name="EnsemblMetazoa"/>
        </authorList>
    </citation>
    <scope>IDENTIFICATION</scope>
</reference>
<evidence type="ECO:0000256" key="5">
    <source>
        <dbReference type="ARBA" id="ARBA00012483"/>
    </source>
</evidence>
<keyword evidence="14" id="KW-0539">Nucleus</keyword>
<feature type="domain" description="SAP" evidence="21">
    <location>
        <begin position="222"/>
        <end position="256"/>
    </location>
</feature>
<dbReference type="InterPro" id="IPR001841">
    <property type="entry name" value="Znf_RING"/>
</dbReference>
<evidence type="ECO:0000259" key="21">
    <source>
        <dbReference type="PROSITE" id="PS50800"/>
    </source>
</evidence>
<evidence type="ECO:0000256" key="3">
    <source>
        <dbReference type="ARBA" id="ARBA00004906"/>
    </source>
</evidence>
<keyword evidence="10" id="KW-0833">Ubl conjugation pathway</keyword>
<dbReference type="PROSITE" id="PS00518">
    <property type="entry name" value="ZF_RING_1"/>
    <property type="match status" value="1"/>
</dbReference>
<evidence type="ECO:0000256" key="6">
    <source>
        <dbReference type="ARBA" id="ARBA00022679"/>
    </source>
</evidence>
<dbReference type="EnsemblMetazoa" id="XM_014391311.2">
    <property type="protein sequence ID" value="XP_014246797.1"/>
    <property type="gene ID" value="LOC106665107"/>
</dbReference>
<dbReference type="PROSITE" id="PS51908">
    <property type="entry name" value="ZF_UBZ4"/>
    <property type="match status" value="1"/>
</dbReference>
<keyword evidence="7" id="KW-0479">Metal-binding</keyword>
<evidence type="ECO:0000256" key="17">
    <source>
        <dbReference type="PROSITE-ProRule" id="PRU00175"/>
    </source>
</evidence>
<feature type="compositionally biased region" description="Polar residues" evidence="19">
    <location>
        <begin position="572"/>
        <end position="586"/>
    </location>
</feature>
<comment type="similarity">
    <text evidence="4">Belongs to the RAD18 family.</text>
</comment>
<dbReference type="InterPro" id="IPR039577">
    <property type="entry name" value="Rad18"/>
</dbReference>
<dbReference type="SUPFAM" id="SSF57850">
    <property type="entry name" value="RING/U-box"/>
    <property type="match status" value="1"/>
</dbReference>
<dbReference type="PROSITE" id="PS50089">
    <property type="entry name" value="ZF_RING_2"/>
    <property type="match status" value="1"/>
</dbReference>
<dbReference type="OrthoDB" id="6499288at2759"/>
<organism evidence="23 24">
    <name type="scientific">Cimex lectularius</name>
    <name type="common">Bed bug</name>
    <name type="synonym">Acanthia lectularia</name>
    <dbReference type="NCBI Taxonomy" id="79782"/>
    <lineage>
        <taxon>Eukaryota</taxon>
        <taxon>Metazoa</taxon>
        <taxon>Ecdysozoa</taxon>
        <taxon>Arthropoda</taxon>
        <taxon>Hexapoda</taxon>
        <taxon>Insecta</taxon>
        <taxon>Pterygota</taxon>
        <taxon>Neoptera</taxon>
        <taxon>Paraneoptera</taxon>
        <taxon>Hemiptera</taxon>
        <taxon>Heteroptera</taxon>
        <taxon>Panheteroptera</taxon>
        <taxon>Cimicomorpha</taxon>
        <taxon>Cimicidae</taxon>
        <taxon>Cimex</taxon>
    </lineage>
</organism>
<feature type="region of interest" description="Disordered" evidence="19">
    <location>
        <begin position="493"/>
        <end position="550"/>
    </location>
</feature>
<feature type="region of interest" description="Disordered" evidence="19">
    <location>
        <begin position="451"/>
        <end position="472"/>
    </location>
</feature>
<dbReference type="SMART" id="SM00734">
    <property type="entry name" value="ZnF_Rad18"/>
    <property type="match status" value="1"/>
</dbReference>
<feature type="compositionally biased region" description="Basic and acidic residues" evidence="19">
    <location>
        <begin position="452"/>
        <end position="470"/>
    </location>
</feature>
<dbReference type="GO" id="GO:0005634">
    <property type="term" value="C:nucleus"/>
    <property type="evidence" value="ECO:0007669"/>
    <property type="project" value="UniProtKB-SubCell"/>
</dbReference>
<dbReference type="GO" id="GO:0006301">
    <property type="term" value="P:DNA damage tolerance"/>
    <property type="evidence" value="ECO:0007669"/>
    <property type="project" value="InterPro"/>
</dbReference>
<dbReference type="InterPro" id="IPR006642">
    <property type="entry name" value="Rad18_UBZ4"/>
</dbReference>
<keyword evidence="12" id="KW-0238">DNA-binding</keyword>
<evidence type="ECO:0000256" key="4">
    <source>
        <dbReference type="ARBA" id="ARBA00009506"/>
    </source>
</evidence>
<dbReference type="PANTHER" id="PTHR14134:SF2">
    <property type="entry name" value="E3 UBIQUITIN-PROTEIN LIGASE RAD18"/>
    <property type="match status" value="1"/>
</dbReference>
<keyword evidence="6" id="KW-0808">Transferase</keyword>
<dbReference type="KEGG" id="clec:106665107"/>
<feature type="domain" description="UBZ4-type" evidence="22">
    <location>
        <begin position="176"/>
        <end position="203"/>
    </location>
</feature>
<dbReference type="CDD" id="cd16529">
    <property type="entry name" value="RING-HC_RAD18"/>
    <property type="match status" value="1"/>
</dbReference>
<dbReference type="AlphaFoldDB" id="A0A8I6RRG4"/>
<name>A0A8I6RRG4_CIMLE</name>
<keyword evidence="24" id="KW-1185">Reference proteome</keyword>
<comment type="catalytic activity">
    <reaction evidence="1">
        <text>S-ubiquitinyl-[E2 ubiquitin-conjugating enzyme]-L-cysteine + [acceptor protein]-L-lysine = [E2 ubiquitin-conjugating enzyme]-L-cysteine + N(6)-ubiquitinyl-[acceptor protein]-L-lysine.</text>
        <dbReference type="EC" id="2.3.2.27"/>
    </reaction>
</comment>
<evidence type="ECO:0000256" key="14">
    <source>
        <dbReference type="ARBA" id="ARBA00023242"/>
    </source>
</evidence>
<comment type="subcellular location">
    <subcellularLocation>
        <location evidence="2">Nucleus</location>
    </subcellularLocation>
</comment>
<feature type="region of interest" description="Disordered" evidence="19">
    <location>
        <begin position="566"/>
        <end position="634"/>
    </location>
</feature>
<dbReference type="EC" id="2.3.2.27" evidence="5"/>
<dbReference type="GO" id="GO:0003697">
    <property type="term" value="F:single-stranded DNA binding"/>
    <property type="evidence" value="ECO:0007669"/>
    <property type="project" value="InterPro"/>
</dbReference>
<evidence type="ECO:0000256" key="11">
    <source>
        <dbReference type="ARBA" id="ARBA00022833"/>
    </source>
</evidence>
<dbReference type="RefSeq" id="XP_014246797.1">
    <property type="nucleotide sequence ID" value="XM_014391311.2"/>
</dbReference>
<accession>A0A8I6RRG4</accession>
<dbReference type="GO" id="GO:0061630">
    <property type="term" value="F:ubiquitin protein ligase activity"/>
    <property type="evidence" value="ECO:0007669"/>
    <property type="project" value="UniProtKB-EC"/>
</dbReference>
<feature type="region of interest" description="Disordered" evidence="19">
    <location>
        <begin position="337"/>
        <end position="394"/>
    </location>
</feature>
<evidence type="ECO:0000256" key="15">
    <source>
        <dbReference type="ARBA" id="ARBA00031783"/>
    </source>
</evidence>
<keyword evidence="8 18" id="KW-0227">DNA damage</keyword>
<evidence type="ECO:0000259" key="20">
    <source>
        <dbReference type="PROSITE" id="PS50089"/>
    </source>
</evidence>
<evidence type="ECO:0000256" key="8">
    <source>
        <dbReference type="ARBA" id="ARBA00022763"/>
    </source>
</evidence>
<dbReference type="PROSITE" id="PS50800">
    <property type="entry name" value="SAP"/>
    <property type="match status" value="1"/>
</dbReference>
<dbReference type="InterPro" id="IPR013083">
    <property type="entry name" value="Znf_RING/FYVE/PHD"/>
</dbReference>
<evidence type="ECO:0000313" key="23">
    <source>
        <dbReference type="EnsemblMetazoa" id="XP_014246797.1"/>
    </source>
</evidence>
<evidence type="ECO:0000256" key="2">
    <source>
        <dbReference type="ARBA" id="ARBA00004123"/>
    </source>
</evidence>
<evidence type="ECO:0000256" key="10">
    <source>
        <dbReference type="ARBA" id="ARBA00022786"/>
    </source>
</evidence>
<dbReference type="GeneID" id="106665107"/>
<dbReference type="SMART" id="SM00184">
    <property type="entry name" value="RING"/>
    <property type="match status" value="1"/>
</dbReference>
<dbReference type="GO" id="GO:0006281">
    <property type="term" value="P:DNA repair"/>
    <property type="evidence" value="ECO:0007669"/>
    <property type="project" value="UniProtKB-KW"/>
</dbReference>
<dbReference type="Gene3D" id="3.30.40.10">
    <property type="entry name" value="Zinc/RING finger domain, C3HC4 (zinc finger)"/>
    <property type="match status" value="1"/>
</dbReference>
<keyword evidence="9 17" id="KW-0863">Zinc-finger</keyword>
<feature type="compositionally biased region" description="Low complexity" evidence="19">
    <location>
        <begin position="493"/>
        <end position="502"/>
    </location>
</feature>
<feature type="compositionally biased region" description="Basic and acidic residues" evidence="19">
    <location>
        <begin position="516"/>
        <end position="533"/>
    </location>
</feature>
<evidence type="ECO:0000256" key="18">
    <source>
        <dbReference type="PROSITE-ProRule" id="PRU01256"/>
    </source>
</evidence>
<comment type="pathway">
    <text evidence="3">Protein modification; protein ubiquitination.</text>
</comment>
<keyword evidence="13 18" id="KW-0234">DNA repair</keyword>
<dbReference type="FunFam" id="3.30.40.10:FF:000172">
    <property type="entry name" value="E3 ubiquitin-protein ligase RAD18"/>
    <property type="match status" value="1"/>
</dbReference>
<evidence type="ECO:0000256" key="9">
    <source>
        <dbReference type="ARBA" id="ARBA00022771"/>
    </source>
</evidence>
<feature type="compositionally biased region" description="Basic residues" evidence="19">
    <location>
        <begin position="616"/>
        <end position="627"/>
    </location>
</feature>
<dbReference type="Gene3D" id="3.30.160.60">
    <property type="entry name" value="Classic Zinc Finger"/>
    <property type="match status" value="1"/>
</dbReference>
<dbReference type="GO" id="GO:0006513">
    <property type="term" value="P:protein monoubiquitination"/>
    <property type="evidence" value="ECO:0007669"/>
    <property type="project" value="InterPro"/>
</dbReference>
<dbReference type="PANTHER" id="PTHR14134">
    <property type="entry name" value="E3 UBIQUITIN-PROTEIN LIGASE RAD18"/>
    <property type="match status" value="1"/>
</dbReference>
<keyword evidence="11" id="KW-0862">Zinc</keyword>